<reference evidence="2 3" key="1">
    <citation type="journal article" date="2024" name="BMC Genomics">
        <title>De novo assembly and annotation of Popillia japonica's genome with initial clues to its potential as an invasive pest.</title>
        <authorList>
            <person name="Cucini C."/>
            <person name="Boschi S."/>
            <person name="Funari R."/>
            <person name="Cardaioli E."/>
            <person name="Iannotti N."/>
            <person name="Marturano G."/>
            <person name="Paoli F."/>
            <person name="Bruttini M."/>
            <person name="Carapelli A."/>
            <person name="Frati F."/>
            <person name="Nardi F."/>
        </authorList>
    </citation>
    <scope>NUCLEOTIDE SEQUENCE [LARGE SCALE GENOMIC DNA]</scope>
    <source>
        <strain evidence="2">DMR45628</strain>
    </source>
</reference>
<dbReference type="Proteomes" id="UP001458880">
    <property type="component" value="Unassembled WGS sequence"/>
</dbReference>
<organism evidence="2 3">
    <name type="scientific">Popillia japonica</name>
    <name type="common">Japanese beetle</name>
    <dbReference type="NCBI Taxonomy" id="7064"/>
    <lineage>
        <taxon>Eukaryota</taxon>
        <taxon>Metazoa</taxon>
        <taxon>Ecdysozoa</taxon>
        <taxon>Arthropoda</taxon>
        <taxon>Hexapoda</taxon>
        <taxon>Insecta</taxon>
        <taxon>Pterygota</taxon>
        <taxon>Neoptera</taxon>
        <taxon>Endopterygota</taxon>
        <taxon>Coleoptera</taxon>
        <taxon>Polyphaga</taxon>
        <taxon>Scarabaeiformia</taxon>
        <taxon>Scarabaeidae</taxon>
        <taxon>Rutelinae</taxon>
        <taxon>Popillia</taxon>
    </lineage>
</organism>
<dbReference type="EMBL" id="JASPKY010000024">
    <property type="protein sequence ID" value="KAK9752031.1"/>
    <property type="molecule type" value="Genomic_DNA"/>
</dbReference>
<comment type="caution">
    <text evidence="2">The sequence shown here is derived from an EMBL/GenBank/DDBJ whole genome shotgun (WGS) entry which is preliminary data.</text>
</comment>
<evidence type="ECO:0000256" key="1">
    <source>
        <dbReference type="SAM" id="MobiDB-lite"/>
    </source>
</evidence>
<proteinExistence type="predicted"/>
<evidence type="ECO:0000313" key="3">
    <source>
        <dbReference type="Proteomes" id="UP001458880"/>
    </source>
</evidence>
<feature type="region of interest" description="Disordered" evidence="1">
    <location>
        <begin position="95"/>
        <end position="157"/>
    </location>
</feature>
<accession>A0AAW1N044</accession>
<gene>
    <name evidence="2" type="ORF">QE152_g4634</name>
</gene>
<name>A0AAW1N044_POPJA</name>
<protein>
    <submittedName>
        <fullName evidence="2">Uncharacterized protein</fullName>
    </submittedName>
</protein>
<feature type="compositionally biased region" description="Polar residues" evidence="1">
    <location>
        <begin position="95"/>
        <end position="108"/>
    </location>
</feature>
<sequence length="157" mass="17319">MAETNCFGNPSKVDEGDDIILQYICYTDLLRNLRPLEYDDFKVQSKRGVVTQLSGQSAQADNRATTTQRLFEFRKTGIYPGDRNVFDEVDFAPAETTTRNQQAANGTSGAIPEEIPDYIPMKTTPNISRSLSAEAEPSGIRTIKTSTNVDATESDVS</sequence>
<evidence type="ECO:0000313" key="2">
    <source>
        <dbReference type="EMBL" id="KAK9752031.1"/>
    </source>
</evidence>
<keyword evidence="3" id="KW-1185">Reference proteome</keyword>
<dbReference type="AlphaFoldDB" id="A0AAW1N044"/>